<dbReference type="PANTHER" id="PTHR38465:SF2">
    <property type="entry name" value="HTH-TYPE TRANSCRIPTIONAL REGULATOR MMPR5"/>
    <property type="match status" value="1"/>
</dbReference>
<evidence type="ECO:0000256" key="1">
    <source>
        <dbReference type="ARBA" id="ARBA00023015"/>
    </source>
</evidence>
<protein>
    <submittedName>
        <fullName evidence="6">Putative transcriptional regulator</fullName>
    </submittedName>
</protein>
<dbReference type="Proteomes" id="UP000567795">
    <property type="component" value="Unassembled WGS sequence"/>
</dbReference>
<dbReference type="InterPro" id="IPR011991">
    <property type="entry name" value="ArsR-like_HTH"/>
</dbReference>
<feature type="compositionally biased region" description="Pro residues" evidence="4">
    <location>
        <begin position="167"/>
        <end position="185"/>
    </location>
</feature>
<keyword evidence="2" id="KW-0238">DNA-binding</keyword>
<accession>A0A853A0E9</accession>
<name>A0A853A0E9_9ACTN</name>
<keyword evidence="1" id="KW-0805">Transcription regulation</keyword>
<evidence type="ECO:0000259" key="5">
    <source>
        <dbReference type="Pfam" id="PF12802"/>
    </source>
</evidence>
<proteinExistence type="predicted"/>
<feature type="domain" description="HTH marR-type" evidence="5">
    <location>
        <begin position="28"/>
        <end position="88"/>
    </location>
</feature>
<evidence type="ECO:0000256" key="3">
    <source>
        <dbReference type="ARBA" id="ARBA00023163"/>
    </source>
</evidence>
<dbReference type="SUPFAM" id="SSF46785">
    <property type="entry name" value="Winged helix' DNA-binding domain"/>
    <property type="match status" value="1"/>
</dbReference>
<dbReference type="InterPro" id="IPR052362">
    <property type="entry name" value="HTH-GbsR_regulator"/>
</dbReference>
<dbReference type="EMBL" id="JACBZD010000002">
    <property type="protein sequence ID" value="NYI07859.1"/>
    <property type="molecule type" value="Genomic_DNA"/>
</dbReference>
<dbReference type="InterPro" id="IPR000835">
    <property type="entry name" value="HTH_MarR-typ"/>
</dbReference>
<dbReference type="PANTHER" id="PTHR38465">
    <property type="entry name" value="HTH-TYPE TRANSCRIPTIONAL REGULATOR MJ1563-RELATED"/>
    <property type="match status" value="1"/>
</dbReference>
<organism evidence="6 7">
    <name type="scientific">Allostreptomyces psammosilenae</name>
    <dbReference type="NCBI Taxonomy" id="1892865"/>
    <lineage>
        <taxon>Bacteria</taxon>
        <taxon>Bacillati</taxon>
        <taxon>Actinomycetota</taxon>
        <taxon>Actinomycetes</taxon>
        <taxon>Kitasatosporales</taxon>
        <taxon>Streptomycetaceae</taxon>
        <taxon>Allostreptomyces</taxon>
    </lineage>
</organism>
<dbReference type="AlphaFoldDB" id="A0A853A0E9"/>
<feature type="region of interest" description="Disordered" evidence="4">
    <location>
        <begin position="156"/>
        <end position="185"/>
    </location>
</feature>
<keyword evidence="7" id="KW-1185">Reference proteome</keyword>
<reference evidence="6 7" key="1">
    <citation type="submission" date="2020-07" db="EMBL/GenBank/DDBJ databases">
        <title>Sequencing the genomes of 1000 actinobacteria strains.</title>
        <authorList>
            <person name="Klenk H.-P."/>
        </authorList>
    </citation>
    <scope>NUCLEOTIDE SEQUENCE [LARGE SCALE GENOMIC DNA]</scope>
    <source>
        <strain evidence="6 7">DSM 42178</strain>
    </source>
</reference>
<gene>
    <name evidence="6" type="ORF">FHU37_004888</name>
</gene>
<dbReference type="Gene3D" id="1.10.287.160">
    <property type="entry name" value="HR1 repeat"/>
    <property type="match status" value="1"/>
</dbReference>
<evidence type="ECO:0000313" key="6">
    <source>
        <dbReference type="EMBL" id="NYI07859.1"/>
    </source>
</evidence>
<dbReference type="Pfam" id="PF12802">
    <property type="entry name" value="MarR_2"/>
    <property type="match status" value="1"/>
</dbReference>
<sequence>MTQGPAPQRDEQQVSAWIERFASTLMASGFPRMPARVFVALESSDSGRMTAAELAERLQISPAAVSGAVRYLAGINMIRREREPGSRRDYYYLPDNVWQEVITRRDQLLARWQEDLREGMRAVGPDTPAGRRIADTLDFYVFMGEEVPNIVKRWQERRAARTRNAPHPDPTPPPHTTPTPPAKAG</sequence>
<dbReference type="GO" id="GO:0003700">
    <property type="term" value="F:DNA-binding transcription factor activity"/>
    <property type="evidence" value="ECO:0007669"/>
    <property type="project" value="InterPro"/>
</dbReference>
<dbReference type="CDD" id="cd00090">
    <property type="entry name" value="HTH_ARSR"/>
    <property type="match status" value="1"/>
</dbReference>
<evidence type="ECO:0000256" key="4">
    <source>
        <dbReference type="SAM" id="MobiDB-lite"/>
    </source>
</evidence>
<dbReference type="InterPro" id="IPR036390">
    <property type="entry name" value="WH_DNA-bd_sf"/>
</dbReference>
<comment type="caution">
    <text evidence="6">The sequence shown here is derived from an EMBL/GenBank/DDBJ whole genome shotgun (WGS) entry which is preliminary data.</text>
</comment>
<evidence type="ECO:0000313" key="7">
    <source>
        <dbReference type="Proteomes" id="UP000567795"/>
    </source>
</evidence>
<dbReference type="RefSeq" id="WP_179816792.1">
    <property type="nucleotide sequence ID" value="NZ_JACBZD010000002.1"/>
</dbReference>
<dbReference type="GO" id="GO:0003677">
    <property type="term" value="F:DNA binding"/>
    <property type="evidence" value="ECO:0007669"/>
    <property type="project" value="UniProtKB-KW"/>
</dbReference>
<evidence type="ECO:0000256" key="2">
    <source>
        <dbReference type="ARBA" id="ARBA00023125"/>
    </source>
</evidence>
<dbReference type="InterPro" id="IPR036388">
    <property type="entry name" value="WH-like_DNA-bd_sf"/>
</dbReference>
<keyword evidence="3" id="KW-0804">Transcription</keyword>
<dbReference type="Gene3D" id="1.10.10.10">
    <property type="entry name" value="Winged helix-like DNA-binding domain superfamily/Winged helix DNA-binding domain"/>
    <property type="match status" value="1"/>
</dbReference>